<keyword evidence="3 7" id="KW-0560">Oxidoreductase</keyword>
<evidence type="ECO:0000256" key="2">
    <source>
        <dbReference type="ARBA" id="ARBA00012884"/>
    </source>
</evidence>
<comment type="pathway">
    <text evidence="1">Amino-acid degradation; L-proline degradation into L-glutamate; L-glutamate from L-proline: step 2/2.</text>
</comment>
<name>A0AAE6G5E7_MYXXA</name>
<evidence type="ECO:0000256" key="3">
    <source>
        <dbReference type="ARBA" id="ARBA00023002"/>
    </source>
</evidence>
<dbReference type="PANTHER" id="PTHR42862:SF1">
    <property type="entry name" value="DELTA-1-PYRROLINE-5-CARBOXYLATE DEHYDROGENASE 2, ISOFORM A-RELATED"/>
    <property type="match status" value="1"/>
</dbReference>
<dbReference type="EMBL" id="CP017174">
    <property type="protein sequence ID" value="QDE71246.1"/>
    <property type="molecule type" value="Genomic_DNA"/>
</dbReference>
<dbReference type="InterPro" id="IPR015590">
    <property type="entry name" value="Aldehyde_DH_dom"/>
</dbReference>
<accession>A0AAE6G5E7</accession>
<dbReference type="InterPro" id="IPR016163">
    <property type="entry name" value="Ald_DH_C"/>
</dbReference>
<sequence length="519" mass="55748">MSFRITYSVLDADMSTLHARFDEALTTVRGRLGEALPSWIAGEAYRSDDLLESRNPARPDELLATFHRTPVSELDRVVRVARDAQRGWGATAWEERVRILRRAADLISERSLELSARMTLEVGKSRLESLGDVEESADLLRYYAGQLEQAEGFVRPMARLSPNEDTRSVLRPYGVFAVISPFNFPLALAAGMSGGALLGGNTVILKPSEEAPWCAEGLYQALADAGLPPGVFQVVHGEGEALGAALVRHPGVDGVSFTGSKAVGMNLHQVMSTGRVRPCFLELGGKNPAIVCRDADLEAAIDGCFRSAFGLSGQKCSALSRIYVHESLLNDFTDGLAKKARDAVVGDPSLASVFTGPVINAAAVQRFERAVDEVRRDGAIIAGGERLRLEGALAKGHFVAPTVAALSHGHRLMRDELFLPFVGVTGFSTLDEALRMANDCEYGLTAGIFSRDAADVERFMAEAEAGVLYANRRTGATTGAWPGVQSFCGWKGSGASGKGGCGPYYVAQFMREQAQTRMG</sequence>
<dbReference type="GO" id="GO:0009898">
    <property type="term" value="C:cytoplasmic side of plasma membrane"/>
    <property type="evidence" value="ECO:0007669"/>
    <property type="project" value="TreeGrafter"/>
</dbReference>
<evidence type="ECO:0000256" key="1">
    <source>
        <dbReference type="ARBA" id="ARBA00004786"/>
    </source>
</evidence>
<comment type="similarity">
    <text evidence="7">Belongs to the aldehyde dehydrogenase family.</text>
</comment>
<dbReference type="InterPro" id="IPR050485">
    <property type="entry name" value="Proline_metab_enzyme"/>
</dbReference>
<dbReference type="Pfam" id="PF00171">
    <property type="entry name" value="Aldedh"/>
    <property type="match status" value="1"/>
</dbReference>
<dbReference type="SUPFAM" id="SSF53720">
    <property type="entry name" value="ALDH-like"/>
    <property type="match status" value="1"/>
</dbReference>
<feature type="domain" description="Aldehyde dehydrogenase" evidence="8">
    <location>
        <begin position="50"/>
        <end position="511"/>
    </location>
</feature>
<evidence type="ECO:0000256" key="4">
    <source>
        <dbReference type="ARBA" id="ARBA00023027"/>
    </source>
</evidence>
<feature type="active site" evidence="6">
    <location>
        <position position="282"/>
    </location>
</feature>
<keyword evidence="4" id="KW-0520">NAD</keyword>
<dbReference type="EC" id="1.2.1.88" evidence="2"/>
<dbReference type="InterPro" id="IPR029510">
    <property type="entry name" value="Ald_DH_CS_GLU"/>
</dbReference>
<gene>
    <name evidence="9" type="ORF">BHS09_32085</name>
</gene>
<dbReference type="Gene3D" id="3.40.309.10">
    <property type="entry name" value="Aldehyde Dehydrogenase, Chain A, domain 2"/>
    <property type="match status" value="1"/>
</dbReference>
<evidence type="ECO:0000256" key="7">
    <source>
        <dbReference type="RuleBase" id="RU003345"/>
    </source>
</evidence>
<dbReference type="GO" id="GO:0003842">
    <property type="term" value="F:L-glutamate gamma-semialdehyde dehydrogenase activity"/>
    <property type="evidence" value="ECO:0007669"/>
    <property type="project" value="UniProtKB-EC"/>
</dbReference>
<dbReference type="PANTHER" id="PTHR42862">
    <property type="entry name" value="DELTA-1-PYRROLINE-5-CARBOXYLATE DEHYDROGENASE 1, ISOFORM A-RELATED"/>
    <property type="match status" value="1"/>
</dbReference>
<dbReference type="InterPro" id="IPR016160">
    <property type="entry name" value="Ald_DH_CS_CYS"/>
</dbReference>
<protein>
    <recommendedName>
        <fullName evidence="2">L-glutamate gamma-semialdehyde dehydrogenase</fullName>
        <ecNumber evidence="2">1.2.1.88</ecNumber>
    </recommendedName>
</protein>
<dbReference type="PROSITE" id="PS00687">
    <property type="entry name" value="ALDEHYDE_DEHYDR_GLU"/>
    <property type="match status" value="1"/>
</dbReference>
<reference evidence="9 10" key="1">
    <citation type="journal article" date="2019" name="Science">
        <title>Social genes are selection hotspots in kin groups of a soil microbe.</title>
        <authorList>
            <person name="Wielgoss S."/>
            <person name="Wolfensberger R."/>
            <person name="Sun L."/>
            <person name="Fiegna F."/>
            <person name="Velicer G.J."/>
        </authorList>
    </citation>
    <scope>NUCLEOTIDE SEQUENCE [LARGE SCALE GENOMIC DNA]</scope>
    <source>
        <strain evidence="9 10">MC3.5.9c15</strain>
    </source>
</reference>
<proteinExistence type="inferred from homology"/>
<evidence type="ECO:0000256" key="6">
    <source>
        <dbReference type="PROSITE-ProRule" id="PRU10007"/>
    </source>
</evidence>
<evidence type="ECO:0000313" key="9">
    <source>
        <dbReference type="EMBL" id="QDE71246.1"/>
    </source>
</evidence>
<dbReference type="Gene3D" id="3.40.605.10">
    <property type="entry name" value="Aldehyde Dehydrogenase, Chain A, domain 1"/>
    <property type="match status" value="1"/>
</dbReference>
<evidence type="ECO:0000256" key="5">
    <source>
        <dbReference type="ARBA" id="ARBA00048142"/>
    </source>
</evidence>
<dbReference type="Proteomes" id="UP000320179">
    <property type="component" value="Chromosome"/>
</dbReference>
<evidence type="ECO:0000259" key="8">
    <source>
        <dbReference type="Pfam" id="PF00171"/>
    </source>
</evidence>
<dbReference type="AlphaFoldDB" id="A0AAE6G5E7"/>
<organism evidence="9 10">
    <name type="scientific">Myxococcus xanthus</name>
    <dbReference type="NCBI Taxonomy" id="34"/>
    <lineage>
        <taxon>Bacteria</taxon>
        <taxon>Pseudomonadati</taxon>
        <taxon>Myxococcota</taxon>
        <taxon>Myxococcia</taxon>
        <taxon>Myxococcales</taxon>
        <taxon>Cystobacterineae</taxon>
        <taxon>Myxococcaceae</taxon>
        <taxon>Myxococcus</taxon>
    </lineage>
</organism>
<dbReference type="InterPro" id="IPR016162">
    <property type="entry name" value="Ald_DH_N"/>
</dbReference>
<dbReference type="GO" id="GO:0010133">
    <property type="term" value="P:L-proline catabolic process to L-glutamate"/>
    <property type="evidence" value="ECO:0007669"/>
    <property type="project" value="TreeGrafter"/>
</dbReference>
<comment type="catalytic activity">
    <reaction evidence="5">
        <text>L-glutamate 5-semialdehyde + NAD(+) + H2O = L-glutamate + NADH + 2 H(+)</text>
        <dbReference type="Rhea" id="RHEA:30235"/>
        <dbReference type="ChEBI" id="CHEBI:15377"/>
        <dbReference type="ChEBI" id="CHEBI:15378"/>
        <dbReference type="ChEBI" id="CHEBI:29985"/>
        <dbReference type="ChEBI" id="CHEBI:57540"/>
        <dbReference type="ChEBI" id="CHEBI:57945"/>
        <dbReference type="ChEBI" id="CHEBI:58066"/>
        <dbReference type="EC" id="1.2.1.88"/>
    </reaction>
</comment>
<dbReference type="InterPro" id="IPR016161">
    <property type="entry name" value="Ald_DH/histidinol_DH"/>
</dbReference>
<dbReference type="RefSeq" id="WP_140799996.1">
    <property type="nucleotide sequence ID" value="NZ_CP017169.1"/>
</dbReference>
<evidence type="ECO:0000313" key="10">
    <source>
        <dbReference type="Proteomes" id="UP000320179"/>
    </source>
</evidence>
<dbReference type="PROSITE" id="PS00070">
    <property type="entry name" value="ALDEHYDE_DEHYDR_CYS"/>
    <property type="match status" value="1"/>
</dbReference>